<keyword evidence="4 6" id="KW-1133">Transmembrane helix</keyword>
<reference evidence="9" key="1">
    <citation type="submission" date="2016-10" db="EMBL/GenBank/DDBJ databases">
        <authorList>
            <person name="Varghese N."/>
            <person name="Submissions S."/>
        </authorList>
    </citation>
    <scope>NUCLEOTIDE SEQUENCE [LARGE SCALE GENOMIC DNA]</scope>
    <source>
        <strain evidence="9">DSM 23317</strain>
    </source>
</reference>
<feature type="transmembrane region" description="Helical" evidence="6">
    <location>
        <begin position="418"/>
        <end position="440"/>
    </location>
</feature>
<dbReference type="AlphaFoldDB" id="A0A1G8NYF7"/>
<dbReference type="Proteomes" id="UP000199527">
    <property type="component" value="Unassembled WGS sequence"/>
</dbReference>
<dbReference type="SUPFAM" id="SSF56281">
    <property type="entry name" value="Metallo-hydrolase/oxidoreductase"/>
    <property type="match status" value="1"/>
</dbReference>
<dbReference type="SMART" id="SM00849">
    <property type="entry name" value="Lactamase_B"/>
    <property type="match status" value="1"/>
</dbReference>
<feature type="transmembrane region" description="Helical" evidence="6">
    <location>
        <begin position="249"/>
        <end position="268"/>
    </location>
</feature>
<keyword evidence="5 6" id="KW-0472">Membrane</keyword>
<evidence type="ECO:0000259" key="7">
    <source>
        <dbReference type="SMART" id="SM00849"/>
    </source>
</evidence>
<feature type="transmembrane region" description="Helical" evidence="6">
    <location>
        <begin position="385"/>
        <end position="406"/>
    </location>
</feature>
<dbReference type="InterPro" id="IPR001279">
    <property type="entry name" value="Metallo-B-lactamas"/>
</dbReference>
<feature type="transmembrane region" description="Helical" evidence="6">
    <location>
        <begin position="288"/>
        <end position="307"/>
    </location>
</feature>
<dbReference type="PANTHER" id="PTHR30619">
    <property type="entry name" value="DNA INTERNALIZATION/COMPETENCE PROTEIN COMEC/REC2"/>
    <property type="match status" value="1"/>
</dbReference>
<name>A0A1G8NYF7_9GAMM</name>
<evidence type="ECO:0000313" key="8">
    <source>
        <dbReference type="EMBL" id="SDI84570.1"/>
    </source>
</evidence>
<dbReference type="OrthoDB" id="9761531at2"/>
<dbReference type="GO" id="GO:0030420">
    <property type="term" value="P:establishment of competence for transformation"/>
    <property type="evidence" value="ECO:0007669"/>
    <property type="project" value="InterPro"/>
</dbReference>
<gene>
    <name evidence="8" type="ORF">SAMN04488540_103257</name>
</gene>
<dbReference type="GO" id="GO:0005886">
    <property type="term" value="C:plasma membrane"/>
    <property type="evidence" value="ECO:0007669"/>
    <property type="project" value="UniProtKB-SubCell"/>
</dbReference>
<dbReference type="Pfam" id="PF00753">
    <property type="entry name" value="Lactamase_B"/>
    <property type="match status" value="1"/>
</dbReference>
<keyword evidence="2" id="KW-1003">Cell membrane</keyword>
<dbReference type="NCBIfam" id="TIGR00360">
    <property type="entry name" value="ComEC_N-term"/>
    <property type="match status" value="1"/>
</dbReference>
<dbReference type="InterPro" id="IPR035681">
    <property type="entry name" value="ComA-like_MBL"/>
</dbReference>
<dbReference type="InterPro" id="IPR004797">
    <property type="entry name" value="Competence_ComEC/Rec2"/>
</dbReference>
<feature type="domain" description="Metallo-beta-lactamase" evidence="7">
    <location>
        <begin position="532"/>
        <end position="699"/>
    </location>
</feature>
<keyword evidence="3 6" id="KW-0812">Transmembrane</keyword>
<dbReference type="InterPro" id="IPR036866">
    <property type="entry name" value="RibonucZ/Hydroxyglut_hydro"/>
</dbReference>
<evidence type="ECO:0000256" key="4">
    <source>
        <dbReference type="ARBA" id="ARBA00022989"/>
    </source>
</evidence>
<evidence type="ECO:0000256" key="5">
    <source>
        <dbReference type="ARBA" id="ARBA00023136"/>
    </source>
</evidence>
<dbReference type="Pfam" id="PF03772">
    <property type="entry name" value="Competence"/>
    <property type="match status" value="1"/>
</dbReference>
<evidence type="ECO:0000256" key="1">
    <source>
        <dbReference type="ARBA" id="ARBA00004651"/>
    </source>
</evidence>
<feature type="transmembrane region" description="Helical" evidence="6">
    <location>
        <begin position="351"/>
        <end position="373"/>
    </location>
</feature>
<dbReference type="InterPro" id="IPR052159">
    <property type="entry name" value="Competence_DNA_uptake"/>
</dbReference>
<dbReference type="EMBL" id="FNEM01000003">
    <property type="protein sequence ID" value="SDI84570.1"/>
    <property type="molecule type" value="Genomic_DNA"/>
</dbReference>
<comment type="subcellular location">
    <subcellularLocation>
        <location evidence="1">Cell membrane</location>
        <topology evidence="1">Multi-pass membrane protein</topology>
    </subcellularLocation>
</comment>
<dbReference type="CDD" id="cd07731">
    <property type="entry name" value="ComA-like_MBL-fold"/>
    <property type="match status" value="1"/>
</dbReference>
<dbReference type="NCBIfam" id="TIGR00361">
    <property type="entry name" value="ComEC_Rec2"/>
    <property type="match status" value="1"/>
</dbReference>
<dbReference type="PANTHER" id="PTHR30619:SF1">
    <property type="entry name" value="RECOMBINATION PROTEIN 2"/>
    <property type="match status" value="1"/>
</dbReference>
<dbReference type="Pfam" id="PF13567">
    <property type="entry name" value="DUF4131"/>
    <property type="match status" value="1"/>
</dbReference>
<keyword evidence="9" id="KW-1185">Reference proteome</keyword>
<accession>A0A1G8NYF7</accession>
<evidence type="ECO:0000256" key="3">
    <source>
        <dbReference type="ARBA" id="ARBA00022692"/>
    </source>
</evidence>
<dbReference type="InterPro" id="IPR025405">
    <property type="entry name" value="DUF4131"/>
</dbReference>
<proteinExistence type="predicted"/>
<evidence type="ECO:0000256" key="2">
    <source>
        <dbReference type="ARBA" id="ARBA00022475"/>
    </source>
</evidence>
<organism evidence="8 9">
    <name type="scientific">Ferrimonas sediminum</name>
    <dbReference type="NCBI Taxonomy" id="718193"/>
    <lineage>
        <taxon>Bacteria</taxon>
        <taxon>Pseudomonadati</taxon>
        <taxon>Pseudomonadota</taxon>
        <taxon>Gammaproteobacteria</taxon>
        <taxon>Alteromonadales</taxon>
        <taxon>Ferrimonadaceae</taxon>
        <taxon>Ferrimonas</taxon>
    </lineage>
</organism>
<protein>
    <submittedName>
        <fullName evidence="8">Competence protein ComEC</fullName>
    </submittedName>
</protein>
<feature type="transmembrane region" description="Helical" evidence="6">
    <location>
        <begin position="473"/>
        <end position="493"/>
    </location>
</feature>
<dbReference type="Gene3D" id="3.60.15.10">
    <property type="entry name" value="Ribonuclease Z/Hydroxyacylglutathione hydrolase-like"/>
    <property type="match status" value="2"/>
</dbReference>
<sequence>MLSQFIWVRHQPFNRFFWHSGPQSPKQCQVNSFLIGWVAAISSGLIWPGLLPALDRIVLIVAALVLVRRQPLWAGVLMGVCWFSWQASGLIDPKQPLQSGQYQVVATLQSLPTRAALYQRTLWQVEQIDGTPLQIHHSNRISLTHQGESPWRLGQRYLLDVTLRPPSGTLNQFSWNSRRHYLSRRIVATGRIQGFEQLEGSVHWRQRLAERLQLATGSLPRGDLIRALAMADRTGLSDQRWRQLRQSGLTHLVAISGLHLTLVAALVVSGLTWAGRRMLPSPSGRGRGVIMMLAATVVIGYALLAGLGLATQRALIMTLAGMALLVSGRHARPWEILLRAMALLLLFDPLAVLAPGYWLSCAAVASILLLLWLKPPAIRSQVATLVWIQCGLTLMLAVVQLGWFGSVTLHALWANLLMVPWVSVVALPLTLMAALWLWLGGPGGNEALWLADAALWPLDRIATLAASLPGAELGWSLSPVAAALALLALLLVWRRPLPRSGAWAGLLLLPLLLSALPTREDPWQVHVLDVRQGLSVVVERRHRALVFDTGAAYPSGFSYADRVLQPFLRGRSIVAVDHLVLSHGDNDHAGGRRVIQDYWPDAEVIEGAGCLSAPSQWQGLSLSWYRQSMSGNNGSCVLVIGDGHHRVMLPGDIELEAERRMTVAPVDLLVSPHHGSRSSSSPKWLAQVRPRWVVHSSGWRNRWAFPHPEVVTRYHNLGAQQWVTGDHGQVSAYFDADGVTLMSFREQLAPYWYNHRPW</sequence>
<evidence type="ECO:0000256" key="6">
    <source>
        <dbReference type="SAM" id="Phobius"/>
    </source>
</evidence>
<dbReference type="InterPro" id="IPR004477">
    <property type="entry name" value="ComEC_N"/>
</dbReference>
<evidence type="ECO:0000313" key="9">
    <source>
        <dbReference type="Proteomes" id="UP000199527"/>
    </source>
</evidence>